<feature type="transmembrane region" description="Helical" evidence="1">
    <location>
        <begin position="12"/>
        <end position="39"/>
    </location>
</feature>
<comment type="caution">
    <text evidence="2">The sequence shown here is derived from an EMBL/GenBank/DDBJ whole genome shotgun (WGS) entry which is preliminary data.</text>
</comment>
<dbReference type="STRING" id="57577.A0A2K3PMC2"/>
<keyword evidence="1" id="KW-1133">Transmembrane helix</keyword>
<evidence type="ECO:0000256" key="1">
    <source>
        <dbReference type="SAM" id="Phobius"/>
    </source>
</evidence>
<reference evidence="2 3" key="2">
    <citation type="journal article" date="2017" name="Front. Plant Sci.">
        <title>Gene Classification and Mining of Molecular Markers Useful in Red Clover (Trifolium pratense) Breeding.</title>
        <authorList>
            <person name="Istvanek J."/>
            <person name="Dluhosova J."/>
            <person name="Dluhos P."/>
            <person name="Patkova L."/>
            <person name="Nedelnik J."/>
            <person name="Repkova J."/>
        </authorList>
    </citation>
    <scope>NUCLEOTIDE SEQUENCE [LARGE SCALE GENOMIC DNA]</scope>
    <source>
        <strain evidence="3">cv. Tatra</strain>
        <tissue evidence="2">Young leaves</tissue>
    </source>
</reference>
<name>A0A2K3PMC2_TRIPR</name>
<dbReference type="Proteomes" id="UP000236291">
    <property type="component" value="Unassembled WGS sequence"/>
</dbReference>
<protein>
    <submittedName>
        <fullName evidence="2">Protein TRANPARENT TESTA 12-like</fullName>
    </submittedName>
</protein>
<keyword evidence="1" id="KW-0812">Transmembrane</keyword>
<keyword evidence="1" id="KW-0472">Membrane</keyword>
<reference evidence="2 3" key="1">
    <citation type="journal article" date="2014" name="Am. J. Bot.">
        <title>Genome assembly and annotation for red clover (Trifolium pratense; Fabaceae).</title>
        <authorList>
            <person name="Istvanek J."/>
            <person name="Jaros M."/>
            <person name="Krenek A."/>
            <person name="Repkova J."/>
        </authorList>
    </citation>
    <scope>NUCLEOTIDE SEQUENCE [LARGE SCALE GENOMIC DNA]</scope>
    <source>
        <strain evidence="3">cv. Tatra</strain>
        <tissue evidence="2">Young leaves</tissue>
    </source>
</reference>
<evidence type="ECO:0000313" key="2">
    <source>
        <dbReference type="EMBL" id="PNY16439.1"/>
    </source>
</evidence>
<dbReference type="EMBL" id="ASHM01008520">
    <property type="protein sequence ID" value="PNY16439.1"/>
    <property type="molecule type" value="Genomic_DNA"/>
</dbReference>
<evidence type="ECO:0000313" key="3">
    <source>
        <dbReference type="Proteomes" id="UP000236291"/>
    </source>
</evidence>
<accession>A0A2K3PMC2</accession>
<sequence>MKGVAVGCGWQAFVAYVNVGCYYGLGIPLGSVLGFYFNLGAKVVESNKRLNKWEDKTELLLKN</sequence>
<proteinExistence type="predicted"/>
<dbReference type="ExpressionAtlas" id="A0A2K3PMC2">
    <property type="expression patterns" value="baseline"/>
</dbReference>
<gene>
    <name evidence="2" type="ORF">L195_g013159</name>
</gene>
<dbReference type="AlphaFoldDB" id="A0A2K3PMC2"/>
<organism evidence="2 3">
    <name type="scientific">Trifolium pratense</name>
    <name type="common">Red clover</name>
    <dbReference type="NCBI Taxonomy" id="57577"/>
    <lineage>
        <taxon>Eukaryota</taxon>
        <taxon>Viridiplantae</taxon>
        <taxon>Streptophyta</taxon>
        <taxon>Embryophyta</taxon>
        <taxon>Tracheophyta</taxon>
        <taxon>Spermatophyta</taxon>
        <taxon>Magnoliopsida</taxon>
        <taxon>eudicotyledons</taxon>
        <taxon>Gunneridae</taxon>
        <taxon>Pentapetalae</taxon>
        <taxon>rosids</taxon>
        <taxon>fabids</taxon>
        <taxon>Fabales</taxon>
        <taxon>Fabaceae</taxon>
        <taxon>Papilionoideae</taxon>
        <taxon>50 kb inversion clade</taxon>
        <taxon>NPAAA clade</taxon>
        <taxon>Hologalegina</taxon>
        <taxon>IRL clade</taxon>
        <taxon>Trifolieae</taxon>
        <taxon>Trifolium</taxon>
    </lineage>
</organism>